<dbReference type="EMBL" id="CAFBMU010000002">
    <property type="protein sequence ID" value="CAB4915303.1"/>
    <property type="molecule type" value="Genomic_DNA"/>
</dbReference>
<keyword evidence="2" id="KW-0812">Transmembrane</keyword>
<keyword evidence="2" id="KW-0472">Membrane</keyword>
<dbReference type="GO" id="GO:0005886">
    <property type="term" value="C:plasma membrane"/>
    <property type="evidence" value="ECO:0007669"/>
    <property type="project" value="TreeGrafter"/>
</dbReference>
<dbReference type="Gene3D" id="1.20.120.1220">
    <property type="match status" value="1"/>
</dbReference>
<comment type="similarity">
    <text evidence="1">Belongs to the peptidase A24 family.</text>
</comment>
<accession>A0A6J6PQF7</accession>
<evidence type="ECO:0000256" key="1">
    <source>
        <dbReference type="ARBA" id="ARBA00005801"/>
    </source>
</evidence>
<dbReference type="EMBL" id="CAEZYE010000001">
    <property type="protein sequence ID" value="CAB4699105.1"/>
    <property type="molecule type" value="Genomic_DNA"/>
</dbReference>
<evidence type="ECO:0000313" key="6">
    <source>
        <dbReference type="EMBL" id="CAB4915303.1"/>
    </source>
</evidence>
<feature type="transmembrane region" description="Helical" evidence="2">
    <location>
        <begin position="113"/>
        <end position="146"/>
    </location>
</feature>
<dbReference type="GO" id="GO:0006465">
    <property type="term" value="P:signal peptide processing"/>
    <property type="evidence" value="ECO:0007669"/>
    <property type="project" value="TreeGrafter"/>
</dbReference>
<gene>
    <name evidence="4" type="ORF">UFOPK2655_00020</name>
    <name evidence="5" type="ORF">UFOPK3077_00331</name>
    <name evidence="6" type="ORF">UFOPK3667_00330</name>
    <name evidence="7" type="ORF">UFOPK3903_00072</name>
    <name evidence="8" type="ORF">UFOPK4444_00798</name>
</gene>
<dbReference type="PANTHER" id="PTHR30487">
    <property type="entry name" value="TYPE 4 PREPILIN-LIKE PROTEINS LEADER PEPTIDE-PROCESSING ENZYME"/>
    <property type="match status" value="1"/>
</dbReference>
<feature type="transmembrane region" description="Helical" evidence="2">
    <location>
        <begin position="56"/>
        <end position="74"/>
    </location>
</feature>
<evidence type="ECO:0000313" key="5">
    <source>
        <dbReference type="EMBL" id="CAB4798015.1"/>
    </source>
</evidence>
<dbReference type="InterPro" id="IPR000045">
    <property type="entry name" value="Prepilin_IV_endopep_pep"/>
</dbReference>
<evidence type="ECO:0000313" key="4">
    <source>
        <dbReference type="EMBL" id="CAB4699105.1"/>
    </source>
</evidence>
<feature type="transmembrane region" description="Helical" evidence="2">
    <location>
        <begin position="158"/>
        <end position="176"/>
    </location>
</feature>
<evidence type="ECO:0000256" key="2">
    <source>
        <dbReference type="SAM" id="Phobius"/>
    </source>
</evidence>
<dbReference type="EMBL" id="CAFBRZ010000039">
    <property type="protein sequence ID" value="CAB5153258.1"/>
    <property type="molecule type" value="Genomic_DNA"/>
</dbReference>
<dbReference type="EMBL" id="CAFAAS010000002">
    <property type="protein sequence ID" value="CAB4798015.1"/>
    <property type="molecule type" value="Genomic_DNA"/>
</dbReference>
<protein>
    <submittedName>
        <fullName evidence="4">Unannotated protein</fullName>
    </submittedName>
</protein>
<reference evidence="4" key="1">
    <citation type="submission" date="2020-05" db="EMBL/GenBank/DDBJ databases">
        <authorList>
            <person name="Chiriac C."/>
            <person name="Salcher M."/>
            <person name="Ghai R."/>
            <person name="Kavagutti S V."/>
        </authorList>
    </citation>
    <scope>NUCLEOTIDE SEQUENCE</scope>
</reference>
<name>A0A6J6PQF7_9ZZZZ</name>
<feature type="transmembrane region" description="Helical" evidence="2">
    <location>
        <begin position="80"/>
        <end position="101"/>
    </location>
</feature>
<dbReference type="PANTHER" id="PTHR30487:SF0">
    <property type="entry name" value="PREPILIN LEADER PEPTIDASE_N-METHYLTRANSFERASE-RELATED"/>
    <property type="match status" value="1"/>
</dbReference>
<dbReference type="EMBL" id="CAFBOD010000001">
    <property type="protein sequence ID" value="CAB4968240.1"/>
    <property type="molecule type" value="Genomic_DNA"/>
</dbReference>
<dbReference type="GO" id="GO:0004190">
    <property type="term" value="F:aspartic-type endopeptidase activity"/>
    <property type="evidence" value="ECO:0007669"/>
    <property type="project" value="InterPro"/>
</dbReference>
<dbReference type="InterPro" id="IPR050882">
    <property type="entry name" value="Prepilin_peptidase/N-MTase"/>
</dbReference>
<evidence type="ECO:0000313" key="7">
    <source>
        <dbReference type="EMBL" id="CAB4968240.1"/>
    </source>
</evidence>
<evidence type="ECO:0000313" key="8">
    <source>
        <dbReference type="EMBL" id="CAB5153258.1"/>
    </source>
</evidence>
<keyword evidence="2" id="KW-1133">Transmembrane helix</keyword>
<dbReference type="AlphaFoldDB" id="A0A6J6PQF7"/>
<sequence>MIINQVLLTLAQLILPAVVLLKFKFTIITVVLLPLAAVSFPLLREDFRSKRLPNRLIYPAVITTLGIITAYALYRGDIATFTQPVGRAVVAFFIALLLYLIARGGFGAGDVKLFFLAALALGVFTPAHLIAAAVFACLGVAIYASALMITKKASTKTTVPFGPFIIIGSWLAILLFN</sequence>
<proteinExistence type="inferred from homology"/>
<evidence type="ECO:0000259" key="3">
    <source>
        <dbReference type="Pfam" id="PF01478"/>
    </source>
</evidence>
<organism evidence="4">
    <name type="scientific">freshwater metagenome</name>
    <dbReference type="NCBI Taxonomy" id="449393"/>
    <lineage>
        <taxon>unclassified sequences</taxon>
        <taxon>metagenomes</taxon>
        <taxon>ecological metagenomes</taxon>
    </lineage>
</organism>
<feature type="domain" description="Prepilin type IV endopeptidase peptidase" evidence="3">
    <location>
        <begin position="45"/>
        <end position="141"/>
    </location>
</feature>
<dbReference type="Pfam" id="PF01478">
    <property type="entry name" value="Peptidase_A24"/>
    <property type="match status" value="1"/>
</dbReference>